<keyword evidence="4 6" id="KW-0808">Transferase</keyword>
<dbReference type="GO" id="GO:0009011">
    <property type="term" value="F:alpha-1,4-glucan glucosyltransferase (ADP-glucose donor) activity"/>
    <property type="evidence" value="ECO:0007669"/>
    <property type="project" value="UniProtKB-UniRule"/>
</dbReference>
<comment type="similarity">
    <text evidence="2 6">Belongs to the glycosyltransferase 1 family. Bacterial/plant glycogen synthase subfamily.</text>
</comment>
<reference evidence="8 9" key="1">
    <citation type="submission" date="2018-05" db="EMBL/GenBank/DDBJ databases">
        <title>Complete Genome Sequence of Deinococcus sp. strain 17bor-2.</title>
        <authorList>
            <person name="Srinivasan S."/>
        </authorList>
    </citation>
    <scope>NUCLEOTIDE SEQUENCE [LARGE SCALE GENOMIC DNA]</scope>
    <source>
        <strain evidence="8 9">17bor-2</strain>
    </source>
</reference>
<dbReference type="PANTHER" id="PTHR45825:SF11">
    <property type="entry name" value="ALPHA AMYLASE DOMAIN-CONTAINING PROTEIN"/>
    <property type="match status" value="1"/>
</dbReference>
<comment type="pathway">
    <text evidence="6">Glycan biosynthesis; glycogen biosynthesis.</text>
</comment>
<dbReference type="GO" id="GO:0004373">
    <property type="term" value="F:alpha-1,4-glucan glucosyltransferase (UDP-glucose donor) activity"/>
    <property type="evidence" value="ECO:0007669"/>
    <property type="project" value="InterPro"/>
</dbReference>
<dbReference type="PANTHER" id="PTHR45825">
    <property type="entry name" value="GRANULE-BOUND STARCH SYNTHASE 1, CHLOROPLASTIC/AMYLOPLASTIC"/>
    <property type="match status" value="1"/>
</dbReference>
<dbReference type="NCBIfam" id="TIGR02095">
    <property type="entry name" value="glgA"/>
    <property type="match status" value="1"/>
</dbReference>
<proteinExistence type="inferred from homology"/>
<dbReference type="Gene3D" id="3.40.50.2000">
    <property type="entry name" value="Glycogen Phosphorylase B"/>
    <property type="match status" value="2"/>
</dbReference>
<name>A0A2Z3JKM2_9DEIO</name>
<feature type="domain" description="Starch synthase catalytic" evidence="7">
    <location>
        <begin position="2"/>
        <end position="215"/>
    </location>
</feature>
<comment type="function">
    <text evidence="6">Synthesizes alpha-1,4-glucan chains using ADP-glucose.</text>
</comment>
<evidence type="ECO:0000259" key="7">
    <source>
        <dbReference type="Pfam" id="PF08323"/>
    </source>
</evidence>
<keyword evidence="9" id="KW-1185">Reference proteome</keyword>
<dbReference type="OrthoDB" id="9808590at2"/>
<sequence>MRILHVASEAYPFSRTGGLADVMAALPAELVRLGHQVSVLSPWYADLLGTPHEIWRSGDLRLGEIVEAGVRFLFLETPAFKRPGIYHDDDVQRFSAWGRRVLTALQAAGVRFDVLHGHDWAAGLVVAHSNLRRLPSVFTIHNLQYQGRWNLYESAGWTGLPDWFARVEDVEFYGDLNLMKAGLIYAGHVTTVSPTYALEITTPQFGEGLEGVLQERRRQGQLSGVINGLDQERWDPRTDGHVLPYGDMAGKAANVAALREEFGLDDAPILSCVSRLAVQKGLDILLAALPEIVKSWNVVLLGSGDVQLEAAFSGWARRSPRVRHVTGMNEALSHRLYAGAHAFAMPSRFEPCGLSQMIALRYGTPPVARRTGGLADTVPEDIGFLFDDATPEAFLEALQRAEAALATPTGWNARAGRGFDLDFSWEGPARRYLDIYRQVAGD</sequence>
<dbReference type="InterPro" id="IPR011835">
    <property type="entry name" value="GS/SS"/>
</dbReference>
<organism evidence="8 9">
    <name type="scientific">Deinococcus irradiatisoli</name>
    <dbReference type="NCBI Taxonomy" id="2202254"/>
    <lineage>
        <taxon>Bacteria</taxon>
        <taxon>Thermotogati</taxon>
        <taxon>Deinococcota</taxon>
        <taxon>Deinococci</taxon>
        <taxon>Deinococcales</taxon>
        <taxon>Deinococcaceae</taxon>
        <taxon>Deinococcus</taxon>
    </lineage>
</organism>
<dbReference type="RefSeq" id="WP_109825564.1">
    <property type="nucleotide sequence ID" value="NZ_CP029494.1"/>
</dbReference>
<evidence type="ECO:0000313" key="9">
    <source>
        <dbReference type="Proteomes" id="UP000245368"/>
    </source>
</evidence>
<dbReference type="CDD" id="cd03791">
    <property type="entry name" value="GT5_Glycogen_synthase_DULL1-like"/>
    <property type="match status" value="1"/>
</dbReference>
<dbReference type="Pfam" id="PF13692">
    <property type="entry name" value="Glyco_trans_1_4"/>
    <property type="match status" value="1"/>
</dbReference>
<dbReference type="KEGG" id="dez:DKM44_03800"/>
<evidence type="ECO:0000256" key="1">
    <source>
        <dbReference type="ARBA" id="ARBA00001478"/>
    </source>
</evidence>
<dbReference type="EC" id="2.4.1.21" evidence="6"/>
<keyword evidence="3 6" id="KW-0328">Glycosyltransferase</keyword>
<evidence type="ECO:0000256" key="5">
    <source>
        <dbReference type="ARBA" id="ARBA00023056"/>
    </source>
</evidence>
<comment type="catalytic activity">
    <reaction evidence="1 6">
        <text>[(1-&gt;4)-alpha-D-glucosyl](n) + ADP-alpha-D-glucose = [(1-&gt;4)-alpha-D-glucosyl](n+1) + ADP + H(+)</text>
        <dbReference type="Rhea" id="RHEA:18189"/>
        <dbReference type="Rhea" id="RHEA-COMP:9584"/>
        <dbReference type="Rhea" id="RHEA-COMP:9587"/>
        <dbReference type="ChEBI" id="CHEBI:15378"/>
        <dbReference type="ChEBI" id="CHEBI:15444"/>
        <dbReference type="ChEBI" id="CHEBI:57498"/>
        <dbReference type="ChEBI" id="CHEBI:456216"/>
        <dbReference type="EC" id="2.4.1.21"/>
    </reaction>
</comment>
<accession>A0A2Z3JKM2</accession>
<feature type="binding site" evidence="6">
    <location>
        <position position="15"/>
    </location>
    <ligand>
        <name>ADP-alpha-D-glucose</name>
        <dbReference type="ChEBI" id="CHEBI:57498"/>
    </ligand>
</feature>
<gene>
    <name evidence="6" type="primary">glgA</name>
    <name evidence="8" type="ORF">DKM44_03800</name>
</gene>
<dbReference type="InterPro" id="IPR013534">
    <property type="entry name" value="Starch_synth_cat_dom"/>
</dbReference>
<dbReference type="Pfam" id="PF08323">
    <property type="entry name" value="Glyco_transf_5"/>
    <property type="match status" value="1"/>
</dbReference>
<dbReference type="GO" id="GO:0005978">
    <property type="term" value="P:glycogen biosynthetic process"/>
    <property type="evidence" value="ECO:0007669"/>
    <property type="project" value="UniProtKB-UniRule"/>
</dbReference>
<protein>
    <recommendedName>
        <fullName evidence="6">Glycogen synthase</fullName>
        <ecNumber evidence="6">2.4.1.21</ecNumber>
    </recommendedName>
    <alternativeName>
        <fullName evidence="6">Starch [bacterial glycogen] synthase</fullName>
    </alternativeName>
</protein>
<evidence type="ECO:0000256" key="3">
    <source>
        <dbReference type="ARBA" id="ARBA00022676"/>
    </source>
</evidence>
<evidence type="ECO:0000256" key="6">
    <source>
        <dbReference type="HAMAP-Rule" id="MF_00484"/>
    </source>
</evidence>
<evidence type="ECO:0000313" key="8">
    <source>
        <dbReference type="EMBL" id="AWN22468.1"/>
    </source>
</evidence>
<keyword evidence="5 6" id="KW-0320">Glycogen biosynthesis</keyword>
<evidence type="ECO:0000256" key="2">
    <source>
        <dbReference type="ARBA" id="ARBA00010281"/>
    </source>
</evidence>
<dbReference type="UniPathway" id="UPA00164"/>
<dbReference type="AlphaFoldDB" id="A0A2Z3JKM2"/>
<dbReference type="EMBL" id="CP029494">
    <property type="protein sequence ID" value="AWN22468.1"/>
    <property type="molecule type" value="Genomic_DNA"/>
</dbReference>
<dbReference type="SUPFAM" id="SSF53756">
    <property type="entry name" value="UDP-Glycosyltransferase/glycogen phosphorylase"/>
    <property type="match status" value="1"/>
</dbReference>
<dbReference type="Proteomes" id="UP000245368">
    <property type="component" value="Chromosome"/>
</dbReference>
<dbReference type="HAMAP" id="MF_00484">
    <property type="entry name" value="Glycogen_synth"/>
    <property type="match status" value="1"/>
</dbReference>
<evidence type="ECO:0000256" key="4">
    <source>
        <dbReference type="ARBA" id="ARBA00022679"/>
    </source>
</evidence>